<dbReference type="SFLD" id="SFLDG00002">
    <property type="entry name" value="C1.7:_P-type_atpase_like"/>
    <property type="match status" value="1"/>
</dbReference>
<protein>
    <recommendedName>
        <fullName evidence="11">P-type ATPase A domain-containing protein</fullName>
    </recommendedName>
</protein>
<keyword evidence="4" id="KW-0547">Nucleotide-binding</keyword>
<evidence type="ECO:0000256" key="6">
    <source>
        <dbReference type="ARBA" id="ARBA00022842"/>
    </source>
</evidence>
<dbReference type="InterPro" id="IPR036412">
    <property type="entry name" value="HAD-like_sf"/>
</dbReference>
<dbReference type="PANTHER" id="PTHR45630">
    <property type="entry name" value="CATION-TRANSPORTING ATPASE-RELATED"/>
    <property type="match status" value="1"/>
</dbReference>
<evidence type="ECO:0000313" key="13">
    <source>
        <dbReference type="Proteomes" id="UP001530400"/>
    </source>
</evidence>
<keyword evidence="13" id="KW-1185">Reference proteome</keyword>
<keyword evidence="3" id="KW-0479">Metal-binding</keyword>
<reference evidence="12 13" key="1">
    <citation type="submission" date="2024-10" db="EMBL/GenBank/DDBJ databases">
        <title>Updated reference genomes for cyclostephanoid diatoms.</title>
        <authorList>
            <person name="Roberts W.R."/>
            <person name="Alverson A.J."/>
        </authorList>
    </citation>
    <scope>NUCLEOTIDE SEQUENCE [LARGE SCALE GENOMIC DNA]</scope>
    <source>
        <strain evidence="12 13">AJA010-31</strain>
    </source>
</reference>
<evidence type="ECO:0000256" key="8">
    <source>
        <dbReference type="ARBA" id="ARBA00022989"/>
    </source>
</evidence>
<dbReference type="SFLD" id="SFLDS00003">
    <property type="entry name" value="Haloacid_Dehalogenase"/>
    <property type="match status" value="1"/>
</dbReference>
<dbReference type="GO" id="GO:0046872">
    <property type="term" value="F:metal ion binding"/>
    <property type="evidence" value="ECO:0007669"/>
    <property type="project" value="UniProtKB-KW"/>
</dbReference>
<keyword evidence="6" id="KW-0460">Magnesium</keyword>
<dbReference type="InterPro" id="IPR059000">
    <property type="entry name" value="ATPase_P-type_domA"/>
</dbReference>
<keyword evidence="2" id="KW-0812">Transmembrane</keyword>
<evidence type="ECO:0000259" key="11">
    <source>
        <dbReference type="Pfam" id="PF00122"/>
    </source>
</evidence>
<feature type="domain" description="P-type ATPase A" evidence="11">
    <location>
        <begin position="465"/>
        <end position="560"/>
    </location>
</feature>
<keyword evidence="8" id="KW-1133">Transmembrane helix</keyword>
<dbReference type="Gene3D" id="3.40.50.1000">
    <property type="entry name" value="HAD superfamily/HAD-like"/>
    <property type="match status" value="1"/>
</dbReference>
<evidence type="ECO:0000256" key="5">
    <source>
        <dbReference type="ARBA" id="ARBA00022840"/>
    </source>
</evidence>
<comment type="subcellular location">
    <subcellularLocation>
        <location evidence="1">Membrane</location>
        <topology evidence="1">Multi-pass membrane protein</topology>
    </subcellularLocation>
</comment>
<evidence type="ECO:0000256" key="2">
    <source>
        <dbReference type="ARBA" id="ARBA00022692"/>
    </source>
</evidence>
<keyword evidence="10" id="KW-0732">Signal</keyword>
<dbReference type="SUPFAM" id="SSF81660">
    <property type="entry name" value="Metal cation-transporting ATPase, ATP-binding domain N"/>
    <property type="match status" value="1"/>
</dbReference>
<name>A0ABD3P8S9_9STRA</name>
<evidence type="ECO:0000256" key="7">
    <source>
        <dbReference type="ARBA" id="ARBA00022967"/>
    </source>
</evidence>
<dbReference type="Gene3D" id="2.70.150.10">
    <property type="entry name" value="Calcium-transporting ATPase, cytoplasmic transduction domain A"/>
    <property type="match status" value="1"/>
</dbReference>
<sequence>MMARSMLQRIIGCSLILSLITAAANCSILQPTSLVVPQRLVPDVQLDPSERPSNAVAVGLHKIRGGNAAVTKQSPNLHVQAILIPRQTSILTPLRFLSFLLINVSFNYCMQTSGRPMEDAVRKILNMPSPIEGSESLASKVTPLHVYVAKKLLSSAASSTSVVEMLPPAHLPSPLPLLGLLASIILYIGGTVLLPKWSVSTDAFLNYDRFDLEDEVSTEYASNVLKNWFEQQSCDDIDPYYQSALKRPSAPAVLVNDGSSGSKTAPVKEVICPLFLSPDDGLYPQQKKLNSIQYFLDHPRRYYFEFGGKRYYYDPACQTDSDSTTSSLLSGGPNFDELSIHKLLSDKYIGGLNTESKISQAKERYGSYSHISIPVPTLSGAFISRITSPLVALQLLGRLLSVLEDETIGKSLANLGRLAIQHVTDAKRSIAAAATLANEVKENEELGDQHSGFRIWAVRPTGENNTAWTEVSPSDLLPGDIFIISTETESSYFAPPMTIPVDSLLLEGTCVTEEAALTGESVPQAKIPLDVGAKQDSETCQLDMNGRHRSSCLFAGTKLLHSSNDKLMSDVSSFKNLPALPRIQGKIPALFLTLSSGYYSSRGSIIQSLIKSKTDVGAILSLESQLDQIRLIGVLSLFAAGACMYLLCSSRSDSLFKQIVQCTRILAAAVPSDLPISLSASARECAAVLREESDAICSDPGALLESSTIDCIVFDKTGTITADTQRLVSVSHPPEASNFMSEIVLAGSHTLVDVNSTLVGDPVDRACFDFSGWNAVDSDYKTVTNKNCTKLWVIRSFPFDSTSKMSSAIALVHHDNKYQLLALVKGAPSKMHNLFDDCASKQWLKSEVRRLGKNMGYRTISLGGLDASKTEMARTLFPIGMPQHGDSPDTVERKVLEARDKARNVHRKDVENRSSVIFNKIPFSLAGIAAFDAPVRASSSRVIGELNKANVHLKILTGDDMSTSLSAAEKAGMIRSQNVYGLKLNPTGSLILEHNTKKINLTPATVKKIRRKIKQDGILVAHGDAVQTILSRESAKHVRDTLLPMADLITSASPDQKDKFVNWLQNACGKHVLMCGDGVNDIAAMAEAKVSVAMMCGFGHDALDCDMVRMERLKRRRIGSNRVSTVRADPMTEEEQAGIGNSPIAASFRIQHRISEQLKNDQENAAPPTPLHVVLSSILEEVRRYRSLRKGGKEAASILAAEDRLRKSLAQKAKSNTDDYERSSREEELSIKTGEACLASSFTLLRPSIAGVESILRAGVAAAASRIALFKKISLNCILSSYNLATLYKNGLRYGRWMWQCELFGIIYTDRASFTASSTPRPRLTSTTRPPLSPFHPADVLSTACQAIIHIVTLTVAVRSGKKLEAAVNQDSKNGFRIKWLSSNDEKGSVGAVLASLVDVTGSSLSHQESASPAQGLFKRSPFQPNHVSNNVFIISVFQNAVMALVNHPGRPFSVAFLESQPLCLSGKKSAINYLSDFFI</sequence>
<dbReference type="InterPro" id="IPR006544">
    <property type="entry name" value="P-type_TPase_V"/>
</dbReference>
<dbReference type="SUPFAM" id="SSF56784">
    <property type="entry name" value="HAD-like"/>
    <property type="match status" value="1"/>
</dbReference>
<dbReference type="GO" id="GO:0016020">
    <property type="term" value="C:membrane"/>
    <property type="evidence" value="ECO:0007669"/>
    <property type="project" value="UniProtKB-SubCell"/>
</dbReference>
<dbReference type="EMBL" id="JALLPJ020000735">
    <property type="protein sequence ID" value="KAL3784219.1"/>
    <property type="molecule type" value="Genomic_DNA"/>
</dbReference>
<dbReference type="Proteomes" id="UP001530400">
    <property type="component" value="Unassembled WGS sequence"/>
</dbReference>
<dbReference type="SFLD" id="SFLDF00027">
    <property type="entry name" value="p-type_atpase"/>
    <property type="match status" value="1"/>
</dbReference>
<dbReference type="InterPro" id="IPR008250">
    <property type="entry name" value="ATPase_P-typ_transduc_dom_A_sf"/>
</dbReference>
<dbReference type="PROSITE" id="PS00154">
    <property type="entry name" value="ATPASE_E1_E2"/>
    <property type="match status" value="1"/>
</dbReference>
<evidence type="ECO:0000256" key="1">
    <source>
        <dbReference type="ARBA" id="ARBA00004141"/>
    </source>
</evidence>
<keyword evidence="7" id="KW-1278">Translocase</keyword>
<dbReference type="Pfam" id="PF00122">
    <property type="entry name" value="E1-E2_ATPase"/>
    <property type="match status" value="1"/>
</dbReference>
<comment type="caution">
    <text evidence="12">The sequence shown here is derived from an EMBL/GenBank/DDBJ whole genome shotgun (WGS) entry which is preliminary data.</text>
</comment>
<keyword evidence="5" id="KW-0067">ATP-binding</keyword>
<dbReference type="InterPro" id="IPR018303">
    <property type="entry name" value="ATPase_P-typ_P_site"/>
</dbReference>
<dbReference type="InterPro" id="IPR023214">
    <property type="entry name" value="HAD_sf"/>
</dbReference>
<dbReference type="InterPro" id="IPR044492">
    <property type="entry name" value="P_typ_ATPase_HD_dom"/>
</dbReference>
<evidence type="ECO:0000256" key="10">
    <source>
        <dbReference type="SAM" id="SignalP"/>
    </source>
</evidence>
<organism evidence="12 13">
    <name type="scientific">Cyclotella atomus</name>
    <dbReference type="NCBI Taxonomy" id="382360"/>
    <lineage>
        <taxon>Eukaryota</taxon>
        <taxon>Sar</taxon>
        <taxon>Stramenopiles</taxon>
        <taxon>Ochrophyta</taxon>
        <taxon>Bacillariophyta</taxon>
        <taxon>Coscinodiscophyceae</taxon>
        <taxon>Thalassiosirophycidae</taxon>
        <taxon>Stephanodiscales</taxon>
        <taxon>Stephanodiscaceae</taxon>
        <taxon>Cyclotella</taxon>
    </lineage>
</organism>
<feature type="chain" id="PRO_5044883986" description="P-type ATPase A domain-containing protein" evidence="10">
    <location>
        <begin position="27"/>
        <end position="1480"/>
    </location>
</feature>
<dbReference type="SUPFAM" id="SSF81653">
    <property type="entry name" value="Calcium ATPase, transduction domain A"/>
    <property type="match status" value="1"/>
</dbReference>
<dbReference type="PANTHER" id="PTHR45630:SF6">
    <property type="entry name" value="CATION-TRANSPORTING P-TYPE ATPASE N-TERMINAL DOMAIN-CONTAINING PROTEIN"/>
    <property type="match status" value="1"/>
</dbReference>
<dbReference type="InterPro" id="IPR023299">
    <property type="entry name" value="ATPase_P-typ_cyto_dom_N"/>
</dbReference>
<proteinExistence type="predicted"/>
<evidence type="ECO:0000256" key="3">
    <source>
        <dbReference type="ARBA" id="ARBA00022723"/>
    </source>
</evidence>
<dbReference type="Gene3D" id="3.40.1110.10">
    <property type="entry name" value="Calcium-transporting ATPase, cytoplasmic domain N"/>
    <property type="match status" value="1"/>
</dbReference>
<evidence type="ECO:0000256" key="9">
    <source>
        <dbReference type="ARBA" id="ARBA00023136"/>
    </source>
</evidence>
<dbReference type="PRINTS" id="PR00119">
    <property type="entry name" value="CATATPASE"/>
</dbReference>
<accession>A0ABD3P8S9</accession>
<evidence type="ECO:0000313" key="12">
    <source>
        <dbReference type="EMBL" id="KAL3784219.1"/>
    </source>
</evidence>
<dbReference type="GO" id="GO:0005524">
    <property type="term" value="F:ATP binding"/>
    <property type="evidence" value="ECO:0007669"/>
    <property type="project" value="UniProtKB-KW"/>
</dbReference>
<evidence type="ECO:0000256" key="4">
    <source>
        <dbReference type="ARBA" id="ARBA00022741"/>
    </source>
</evidence>
<gene>
    <name evidence="12" type="ORF">ACHAWO_005650</name>
</gene>
<feature type="signal peptide" evidence="10">
    <location>
        <begin position="1"/>
        <end position="26"/>
    </location>
</feature>
<keyword evidence="9" id="KW-0472">Membrane</keyword>